<protein>
    <submittedName>
        <fullName evidence="3">Uncharacterized protein</fullName>
    </submittedName>
</protein>
<dbReference type="RefSeq" id="WP_343995834.1">
    <property type="nucleotide sequence ID" value="NZ_BAAALG010000012.1"/>
</dbReference>
<proteinExistence type="predicted"/>
<feature type="compositionally biased region" description="Low complexity" evidence="1">
    <location>
        <begin position="12"/>
        <end position="52"/>
    </location>
</feature>
<gene>
    <name evidence="3" type="ORF">GCM10009668_31950</name>
</gene>
<dbReference type="Proteomes" id="UP001501581">
    <property type="component" value="Unassembled WGS sequence"/>
</dbReference>
<comment type="caution">
    <text evidence="3">The sequence shown here is derived from an EMBL/GenBank/DDBJ whole genome shotgun (WGS) entry which is preliminary data.</text>
</comment>
<keyword evidence="2" id="KW-1133">Transmembrane helix</keyword>
<accession>A0ABP4EK83</accession>
<evidence type="ECO:0000313" key="3">
    <source>
        <dbReference type="EMBL" id="GAA1109249.1"/>
    </source>
</evidence>
<evidence type="ECO:0000256" key="2">
    <source>
        <dbReference type="SAM" id="Phobius"/>
    </source>
</evidence>
<feature type="region of interest" description="Disordered" evidence="1">
    <location>
        <begin position="1"/>
        <end position="72"/>
    </location>
</feature>
<feature type="transmembrane region" description="Helical" evidence="2">
    <location>
        <begin position="79"/>
        <end position="101"/>
    </location>
</feature>
<reference evidence="4" key="1">
    <citation type="journal article" date="2019" name="Int. J. Syst. Evol. Microbiol.">
        <title>The Global Catalogue of Microorganisms (GCM) 10K type strain sequencing project: providing services to taxonomists for standard genome sequencing and annotation.</title>
        <authorList>
            <consortium name="The Broad Institute Genomics Platform"/>
            <consortium name="The Broad Institute Genome Sequencing Center for Infectious Disease"/>
            <person name="Wu L."/>
            <person name="Ma J."/>
        </authorList>
    </citation>
    <scope>NUCLEOTIDE SEQUENCE [LARGE SCALE GENOMIC DNA]</scope>
    <source>
        <strain evidence="4">JCM 13008</strain>
    </source>
</reference>
<feature type="region of interest" description="Disordered" evidence="1">
    <location>
        <begin position="104"/>
        <end position="152"/>
    </location>
</feature>
<evidence type="ECO:0000256" key="1">
    <source>
        <dbReference type="SAM" id="MobiDB-lite"/>
    </source>
</evidence>
<evidence type="ECO:0000313" key="4">
    <source>
        <dbReference type="Proteomes" id="UP001501581"/>
    </source>
</evidence>
<keyword evidence="2" id="KW-0812">Transmembrane</keyword>
<dbReference type="EMBL" id="BAAALG010000012">
    <property type="protein sequence ID" value="GAA1109249.1"/>
    <property type="molecule type" value="Genomic_DNA"/>
</dbReference>
<dbReference type="SUPFAM" id="SSF81995">
    <property type="entry name" value="beta-sandwich domain of Sec23/24"/>
    <property type="match status" value="1"/>
</dbReference>
<feature type="compositionally biased region" description="Low complexity" evidence="1">
    <location>
        <begin position="138"/>
        <end position="147"/>
    </location>
</feature>
<organism evidence="3 4">
    <name type="scientific">Nocardioides dubius</name>
    <dbReference type="NCBI Taxonomy" id="317019"/>
    <lineage>
        <taxon>Bacteria</taxon>
        <taxon>Bacillati</taxon>
        <taxon>Actinomycetota</taxon>
        <taxon>Actinomycetes</taxon>
        <taxon>Propionibacteriales</taxon>
        <taxon>Nocardioidaceae</taxon>
        <taxon>Nocardioides</taxon>
    </lineage>
</organism>
<dbReference type="Gene3D" id="3.40.1000.10">
    <property type="entry name" value="Mog1/PsbP, alpha/beta/alpha sandwich"/>
    <property type="match status" value="1"/>
</dbReference>
<keyword evidence="2" id="KW-0472">Membrane</keyword>
<name>A0ABP4EK83_9ACTN</name>
<keyword evidence="4" id="KW-1185">Reference proteome</keyword>
<sequence length="303" mass="31807">MSNPSGDGSNGGQPPQWGQQPQQPGQPGQPGQPNQWQQPPAGQQPPAQQPGQWGPPPGQFQQFGQNPYETPPKKSRGPLIAALVALVLVIVGGVVAAIVMLGGDEDDDTSATDDSSSQSTEPSPTADSDPTEAEPTEADPTTAPPADGSQVVGKGYVYTLPEGWSDVTEEFKASGSSMPSIDTVSAAGKALAMSPGNFIVETMPITAGTTPEDLRSGWERTVTGALGDVTPLPTDNVDFGGSEAIGMRFEHDKNPANLPLVQHAYLFVDDDVAFAVSLTMQASEEDELFAEFTELRESWTFQG</sequence>